<evidence type="ECO:0000256" key="3">
    <source>
        <dbReference type="ARBA" id="ARBA00009400"/>
    </source>
</evidence>
<comment type="catalytic activity">
    <reaction evidence="9">
        <text>nicotinate beta-D-ribonucleotide + CO2 + diphosphate = quinolinate + 5-phospho-alpha-D-ribose 1-diphosphate + 2 H(+)</text>
        <dbReference type="Rhea" id="RHEA:12733"/>
        <dbReference type="ChEBI" id="CHEBI:15378"/>
        <dbReference type="ChEBI" id="CHEBI:16526"/>
        <dbReference type="ChEBI" id="CHEBI:29959"/>
        <dbReference type="ChEBI" id="CHEBI:33019"/>
        <dbReference type="ChEBI" id="CHEBI:57502"/>
        <dbReference type="ChEBI" id="CHEBI:58017"/>
        <dbReference type="EC" id="2.4.2.19"/>
    </reaction>
</comment>
<evidence type="ECO:0000256" key="5">
    <source>
        <dbReference type="ARBA" id="ARBA00022642"/>
    </source>
</evidence>
<reference evidence="14" key="1">
    <citation type="journal article" date="2019" name="Int. J. Syst. Evol. Microbiol.">
        <title>The Global Catalogue of Microorganisms (GCM) 10K type strain sequencing project: providing services to taxonomists for standard genome sequencing and annotation.</title>
        <authorList>
            <consortium name="The Broad Institute Genomics Platform"/>
            <consortium name="The Broad Institute Genome Sequencing Center for Infectious Disease"/>
            <person name="Wu L."/>
            <person name="Ma J."/>
        </authorList>
    </citation>
    <scope>NUCLEOTIDE SEQUENCE [LARGE SCALE GENOMIC DNA]</scope>
    <source>
        <strain evidence="14">CGMCC 4.7643</strain>
    </source>
</reference>
<keyword evidence="5" id="KW-0662">Pyridine nucleotide biosynthesis</keyword>
<evidence type="ECO:0000256" key="6">
    <source>
        <dbReference type="ARBA" id="ARBA00022676"/>
    </source>
</evidence>
<name>A0ABW5GNR2_9PSEU</name>
<dbReference type="RefSeq" id="WP_345403432.1">
    <property type="nucleotide sequence ID" value="NZ_BAABHG010000015.1"/>
</dbReference>
<keyword evidence="6 10" id="KW-0328">Glycosyltransferase</keyword>
<dbReference type="SUPFAM" id="SSF51690">
    <property type="entry name" value="Nicotinate/Quinolinate PRTase C-terminal domain-like"/>
    <property type="match status" value="1"/>
</dbReference>
<dbReference type="PANTHER" id="PTHR32179">
    <property type="entry name" value="NICOTINATE-NUCLEOTIDE PYROPHOSPHORYLASE [CARBOXYLATING]"/>
    <property type="match status" value="1"/>
</dbReference>
<accession>A0ABW5GNR2</accession>
<dbReference type="CDD" id="cd01572">
    <property type="entry name" value="QPRTase"/>
    <property type="match status" value="1"/>
</dbReference>
<dbReference type="InterPro" id="IPR004393">
    <property type="entry name" value="NadC"/>
</dbReference>
<protein>
    <recommendedName>
        <fullName evidence="4">nicotinate-nucleotide diphosphorylase (carboxylating)</fullName>
        <ecNumber evidence="4">2.4.2.19</ecNumber>
    </recommendedName>
    <alternativeName>
        <fullName evidence="8">Quinolinate phosphoribosyltransferase [decarboxylating]</fullName>
    </alternativeName>
</protein>
<dbReference type="Gene3D" id="3.20.20.70">
    <property type="entry name" value="Aldolase class I"/>
    <property type="match status" value="1"/>
</dbReference>
<feature type="domain" description="Quinolinate phosphoribosyl transferase C-terminal" evidence="11">
    <location>
        <begin position="130"/>
        <end position="297"/>
    </location>
</feature>
<dbReference type="InterPro" id="IPR037128">
    <property type="entry name" value="Quinolinate_PRibosylTase_N_sf"/>
</dbReference>
<dbReference type="InterPro" id="IPR002638">
    <property type="entry name" value="Quinolinate_PRibosylTrfase_C"/>
</dbReference>
<evidence type="ECO:0000259" key="11">
    <source>
        <dbReference type="Pfam" id="PF01729"/>
    </source>
</evidence>
<dbReference type="SUPFAM" id="SSF54675">
    <property type="entry name" value="Nicotinate/Quinolinate PRTase N-terminal domain-like"/>
    <property type="match status" value="1"/>
</dbReference>
<evidence type="ECO:0000313" key="13">
    <source>
        <dbReference type="EMBL" id="MFD2462508.1"/>
    </source>
</evidence>
<comment type="caution">
    <text evidence="13">The sequence shown here is derived from an EMBL/GenBank/DDBJ whole genome shotgun (WGS) entry which is preliminary data.</text>
</comment>
<evidence type="ECO:0000256" key="2">
    <source>
        <dbReference type="ARBA" id="ARBA00004893"/>
    </source>
</evidence>
<evidence type="ECO:0000313" key="14">
    <source>
        <dbReference type="Proteomes" id="UP001597419"/>
    </source>
</evidence>
<dbReference type="InterPro" id="IPR013785">
    <property type="entry name" value="Aldolase_TIM"/>
</dbReference>
<dbReference type="EMBL" id="JBHUKU010000017">
    <property type="protein sequence ID" value="MFD2462508.1"/>
    <property type="molecule type" value="Genomic_DNA"/>
</dbReference>
<evidence type="ECO:0000259" key="12">
    <source>
        <dbReference type="Pfam" id="PF02749"/>
    </source>
</evidence>
<evidence type="ECO:0000256" key="4">
    <source>
        <dbReference type="ARBA" id="ARBA00011944"/>
    </source>
</evidence>
<organism evidence="13 14">
    <name type="scientific">Amycolatopsis samaneae</name>
    <dbReference type="NCBI Taxonomy" id="664691"/>
    <lineage>
        <taxon>Bacteria</taxon>
        <taxon>Bacillati</taxon>
        <taxon>Actinomycetota</taxon>
        <taxon>Actinomycetes</taxon>
        <taxon>Pseudonocardiales</taxon>
        <taxon>Pseudonocardiaceae</taxon>
        <taxon>Amycolatopsis</taxon>
    </lineage>
</organism>
<comment type="similarity">
    <text evidence="3 10">Belongs to the NadC/ModD family.</text>
</comment>
<dbReference type="Gene3D" id="3.90.1170.20">
    <property type="entry name" value="Quinolinate phosphoribosyl transferase, N-terminal domain"/>
    <property type="match status" value="1"/>
</dbReference>
<dbReference type="InterPro" id="IPR022412">
    <property type="entry name" value="Quinolinate_PRibosylTrfase_N"/>
</dbReference>
<keyword evidence="14" id="KW-1185">Reference proteome</keyword>
<dbReference type="GO" id="GO:0004514">
    <property type="term" value="F:nicotinate-nucleotide diphosphorylase (carboxylating) activity"/>
    <property type="evidence" value="ECO:0007669"/>
    <property type="project" value="UniProtKB-EC"/>
</dbReference>
<dbReference type="EC" id="2.4.2.19" evidence="4"/>
<evidence type="ECO:0000256" key="10">
    <source>
        <dbReference type="PIRNR" id="PIRNR006250"/>
    </source>
</evidence>
<dbReference type="InterPro" id="IPR027277">
    <property type="entry name" value="NadC/ModD"/>
</dbReference>
<evidence type="ECO:0000256" key="8">
    <source>
        <dbReference type="ARBA" id="ARBA00033102"/>
    </source>
</evidence>
<keyword evidence="7 10" id="KW-0808">Transferase</keyword>
<dbReference type="InterPro" id="IPR036068">
    <property type="entry name" value="Nicotinate_pribotase-like_C"/>
</dbReference>
<comment type="pathway">
    <text evidence="2">Cofactor biosynthesis; NAD(+) biosynthesis; nicotinate D-ribonucleotide from quinolinate: step 1/1.</text>
</comment>
<evidence type="ECO:0000256" key="1">
    <source>
        <dbReference type="ARBA" id="ARBA00003237"/>
    </source>
</evidence>
<evidence type="ECO:0000256" key="7">
    <source>
        <dbReference type="ARBA" id="ARBA00022679"/>
    </source>
</evidence>
<proteinExistence type="inferred from homology"/>
<dbReference type="PIRSF" id="PIRSF006250">
    <property type="entry name" value="NadC_ModD"/>
    <property type="match status" value="1"/>
</dbReference>
<dbReference type="Pfam" id="PF02749">
    <property type="entry name" value="QRPTase_N"/>
    <property type="match status" value="1"/>
</dbReference>
<dbReference type="Proteomes" id="UP001597419">
    <property type="component" value="Unassembled WGS sequence"/>
</dbReference>
<evidence type="ECO:0000256" key="9">
    <source>
        <dbReference type="ARBA" id="ARBA00047445"/>
    </source>
</evidence>
<feature type="domain" description="Quinolinate phosphoribosyl transferase N-terminal" evidence="12">
    <location>
        <begin position="42"/>
        <end position="128"/>
    </location>
</feature>
<dbReference type="Pfam" id="PF01729">
    <property type="entry name" value="QRPTase_C"/>
    <property type="match status" value="1"/>
</dbReference>
<gene>
    <name evidence="13" type="primary">nadC</name>
    <name evidence="13" type="ORF">ACFSYJ_28130</name>
</gene>
<dbReference type="PANTHER" id="PTHR32179:SF3">
    <property type="entry name" value="NICOTINATE-NUCLEOTIDE PYROPHOSPHORYLASE [CARBOXYLATING]"/>
    <property type="match status" value="1"/>
</dbReference>
<sequence>MTEFSPISPEVELALVKEGLDLDDVRRVVTTALAEDLKYGDDATTAATVPAGARALAELTPRVPGVIAGIPVALAVFDVVLGGGYEVLGAREDGERLVAGEPALVLSGPVRGLLTAERTALNLLCHLSGVATATAAWVSEVDGTGCAIRDSRKTLPGLRLLQKYAVRRGGGVNHRLGLGDAVLIKDNHVVAAGSVTAALAAAREHAPELPCEVEVDDLAQLEEALAAGADEILLDNFSPELCARAVERRDEVSPKARLESSGGLTLDRAAAYARAGVDYLSVGGLTHSSAALDLGMDLH</sequence>
<comment type="function">
    <text evidence="1">Involved in the catabolism of quinolinic acid (QA).</text>
</comment>
<dbReference type="NCBIfam" id="TIGR00078">
    <property type="entry name" value="nadC"/>
    <property type="match status" value="1"/>
</dbReference>